<dbReference type="GO" id="GO:0016020">
    <property type="term" value="C:membrane"/>
    <property type="evidence" value="ECO:0007669"/>
    <property type="project" value="UniProtKB-SubCell"/>
</dbReference>
<protein>
    <submittedName>
        <fullName evidence="8">Small integral membrane protein 12</fullName>
    </submittedName>
</protein>
<comment type="similarity">
    <text evidence="2">Belongs to the SMIM12 family.</text>
</comment>
<feature type="transmembrane region" description="Helical" evidence="6">
    <location>
        <begin position="6"/>
        <end position="28"/>
    </location>
</feature>
<dbReference type="InterPro" id="IPR031933">
    <property type="entry name" value="UPF0767"/>
</dbReference>
<name>A0A1I8ABR9_9BILA</name>
<dbReference type="WBParaSite" id="L893_g413.t1">
    <property type="protein sequence ID" value="L893_g413.t1"/>
    <property type="gene ID" value="L893_g413"/>
</dbReference>
<dbReference type="Pfam" id="PF15990">
    <property type="entry name" value="UPF0767"/>
    <property type="match status" value="1"/>
</dbReference>
<comment type="subcellular location">
    <subcellularLocation>
        <location evidence="1">Membrane</location>
        <topology evidence="1">Single-pass membrane protein</topology>
    </subcellularLocation>
</comment>
<reference evidence="8" key="1">
    <citation type="submission" date="2016-11" db="UniProtKB">
        <authorList>
            <consortium name="WormBaseParasite"/>
        </authorList>
    </citation>
    <scope>IDENTIFICATION</scope>
</reference>
<keyword evidence="7" id="KW-1185">Reference proteome</keyword>
<evidence type="ECO:0000256" key="5">
    <source>
        <dbReference type="ARBA" id="ARBA00023136"/>
    </source>
</evidence>
<organism evidence="7 8">
    <name type="scientific">Steinernema glaseri</name>
    <dbReference type="NCBI Taxonomy" id="37863"/>
    <lineage>
        <taxon>Eukaryota</taxon>
        <taxon>Metazoa</taxon>
        <taxon>Ecdysozoa</taxon>
        <taxon>Nematoda</taxon>
        <taxon>Chromadorea</taxon>
        <taxon>Rhabditida</taxon>
        <taxon>Tylenchina</taxon>
        <taxon>Panagrolaimomorpha</taxon>
        <taxon>Strongyloidoidea</taxon>
        <taxon>Steinernematidae</taxon>
        <taxon>Steinernema</taxon>
    </lineage>
</organism>
<dbReference type="AlphaFoldDB" id="A0A1I8ABR9"/>
<keyword evidence="5 6" id="KW-0472">Membrane</keyword>
<evidence type="ECO:0000256" key="4">
    <source>
        <dbReference type="ARBA" id="ARBA00022989"/>
    </source>
</evidence>
<proteinExistence type="inferred from homology"/>
<sequence length="85" mass="9696">MFVSRVPGGIRIIALPFAAVVGTIGYFVEQGMSKPKEIPYLNTSIQEQREQRLLQEERRAEAIVVDKQHMVPKTLRLNTERSSLE</sequence>
<evidence type="ECO:0000256" key="6">
    <source>
        <dbReference type="SAM" id="Phobius"/>
    </source>
</evidence>
<evidence type="ECO:0000256" key="3">
    <source>
        <dbReference type="ARBA" id="ARBA00022692"/>
    </source>
</evidence>
<evidence type="ECO:0000256" key="2">
    <source>
        <dbReference type="ARBA" id="ARBA00007304"/>
    </source>
</evidence>
<evidence type="ECO:0000313" key="8">
    <source>
        <dbReference type="WBParaSite" id="L893_g413.t1"/>
    </source>
</evidence>
<evidence type="ECO:0000256" key="1">
    <source>
        <dbReference type="ARBA" id="ARBA00004167"/>
    </source>
</evidence>
<keyword evidence="3 6" id="KW-0812">Transmembrane</keyword>
<dbReference type="Proteomes" id="UP000095287">
    <property type="component" value="Unplaced"/>
</dbReference>
<keyword evidence="4 6" id="KW-1133">Transmembrane helix</keyword>
<evidence type="ECO:0000313" key="7">
    <source>
        <dbReference type="Proteomes" id="UP000095287"/>
    </source>
</evidence>
<accession>A0A1I8ABR9</accession>